<keyword evidence="5" id="KW-1185">Reference proteome</keyword>
<keyword evidence="1" id="KW-0862">Zinc</keyword>
<evidence type="ECO:0000313" key="4">
    <source>
        <dbReference type="EMBL" id="KAK9931163.1"/>
    </source>
</evidence>
<dbReference type="Gene3D" id="3.30.40.10">
    <property type="entry name" value="Zinc/RING finger domain, C3HC4 (zinc finger)"/>
    <property type="match status" value="1"/>
</dbReference>
<dbReference type="AlphaFoldDB" id="A0AAW1X2Q4"/>
<keyword evidence="1" id="KW-0479">Metal-binding</keyword>
<evidence type="ECO:0000256" key="2">
    <source>
        <dbReference type="SAM" id="Coils"/>
    </source>
</evidence>
<evidence type="ECO:0000313" key="5">
    <source>
        <dbReference type="Proteomes" id="UP001457282"/>
    </source>
</evidence>
<accession>A0AAW1X2Q4</accession>
<dbReference type="PROSITE" id="PS50089">
    <property type="entry name" value="ZF_RING_2"/>
    <property type="match status" value="1"/>
</dbReference>
<keyword evidence="1" id="KW-0863">Zinc-finger</keyword>
<dbReference type="EMBL" id="JBEDUW010000004">
    <property type="protein sequence ID" value="KAK9931163.1"/>
    <property type="molecule type" value="Genomic_DNA"/>
</dbReference>
<gene>
    <name evidence="4" type="ORF">M0R45_018454</name>
</gene>
<dbReference type="InterPro" id="IPR001841">
    <property type="entry name" value="Znf_RING"/>
</dbReference>
<dbReference type="PANTHER" id="PTHR12947">
    <property type="entry name" value="AMSH-LIKE PROTEASE"/>
    <property type="match status" value="1"/>
</dbReference>
<name>A0AAW1X2Q4_RUBAR</name>
<feature type="domain" description="RING-type" evidence="3">
    <location>
        <begin position="184"/>
        <end position="223"/>
    </location>
</feature>
<dbReference type="SUPFAM" id="SSF140856">
    <property type="entry name" value="USP8 N-terminal domain-like"/>
    <property type="match status" value="1"/>
</dbReference>
<protein>
    <recommendedName>
        <fullName evidence="3">RING-type domain-containing protein</fullName>
    </recommendedName>
</protein>
<dbReference type="GO" id="GO:0016020">
    <property type="term" value="C:membrane"/>
    <property type="evidence" value="ECO:0007669"/>
    <property type="project" value="TreeGrafter"/>
</dbReference>
<proteinExistence type="predicted"/>
<dbReference type="InterPro" id="IPR015063">
    <property type="entry name" value="USP8_dimer"/>
</dbReference>
<evidence type="ECO:0000256" key="1">
    <source>
        <dbReference type="PROSITE-ProRule" id="PRU00175"/>
    </source>
</evidence>
<keyword evidence="2" id="KW-0175">Coiled coil</keyword>
<dbReference type="GO" id="GO:0070536">
    <property type="term" value="P:protein K63-linked deubiquitination"/>
    <property type="evidence" value="ECO:0007669"/>
    <property type="project" value="TreeGrafter"/>
</dbReference>
<dbReference type="GO" id="GO:0005768">
    <property type="term" value="C:endosome"/>
    <property type="evidence" value="ECO:0007669"/>
    <property type="project" value="TreeGrafter"/>
</dbReference>
<dbReference type="SMART" id="SM00184">
    <property type="entry name" value="RING"/>
    <property type="match status" value="1"/>
</dbReference>
<organism evidence="4 5">
    <name type="scientific">Rubus argutus</name>
    <name type="common">Southern blackberry</name>
    <dbReference type="NCBI Taxonomy" id="59490"/>
    <lineage>
        <taxon>Eukaryota</taxon>
        <taxon>Viridiplantae</taxon>
        <taxon>Streptophyta</taxon>
        <taxon>Embryophyta</taxon>
        <taxon>Tracheophyta</taxon>
        <taxon>Spermatophyta</taxon>
        <taxon>Magnoliopsida</taxon>
        <taxon>eudicotyledons</taxon>
        <taxon>Gunneridae</taxon>
        <taxon>Pentapetalae</taxon>
        <taxon>rosids</taxon>
        <taxon>fabids</taxon>
        <taxon>Rosales</taxon>
        <taxon>Rosaceae</taxon>
        <taxon>Rosoideae</taxon>
        <taxon>Rosoideae incertae sedis</taxon>
        <taxon>Rubus</taxon>
    </lineage>
</organism>
<dbReference type="GO" id="GO:0008270">
    <property type="term" value="F:zinc ion binding"/>
    <property type="evidence" value="ECO:0007669"/>
    <property type="project" value="UniProtKB-KW"/>
</dbReference>
<dbReference type="Proteomes" id="UP001457282">
    <property type="component" value="Unassembled WGS sequence"/>
</dbReference>
<dbReference type="PANTHER" id="PTHR12947:SF19">
    <property type="entry name" value="AMSH-LIKE UBIQUITIN THIOESTERASE 1"/>
    <property type="match status" value="1"/>
</dbReference>
<dbReference type="GO" id="GO:0071108">
    <property type="term" value="P:protein K48-linked deubiquitination"/>
    <property type="evidence" value="ECO:0007669"/>
    <property type="project" value="TreeGrafter"/>
</dbReference>
<dbReference type="InterPro" id="IPR013083">
    <property type="entry name" value="Znf_RING/FYVE/PHD"/>
</dbReference>
<reference evidence="4 5" key="1">
    <citation type="journal article" date="2023" name="G3 (Bethesda)">
        <title>A chromosome-length genome assembly and annotation of blackberry (Rubus argutus, cv. 'Hillquist').</title>
        <authorList>
            <person name="Bruna T."/>
            <person name="Aryal R."/>
            <person name="Dudchenko O."/>
            <person name="Sargent D.J."/>
            <person name="Mead D."/>
            <person name="Buti M."/>
            <person name="Cavallini A."/>
            <person name="Hytonen T."/>
            <person name="Andres J."/>
            <person name="Pham M."/>
            <person name="Weisz D."/>
            <person name="Mascagni F."/>
            <person name="Usai G."/>
            <person name="Natali L."/>
            <person name="Bassil N."/>
            <person name="Fernandez G.E."/>
            <person name="Lomsadze A."/>
            <person name="Armour M."/>
            <person name="Olukolu B."/>
            <person name="Poorten T."/>
            <person name="Britton C."/>
            <person name="Davik J."/>
            <person name="Ashrafi H."/>
            <person name="Aiden E.L."/>
            <person name="Borodovsky M."/>
            <person name="Worthington M."/>
        </authorList>
    </citation>
    <scope>NUCLEOTIDE SEQUENCE [LARGE SCALE GENOMIC DNA]</scope>
    <source>
        <strain evidence="4">PI 553951</strain>
    </source>
</reference>
<dbReference type="Pfam" id="PF08969">
    <property type="entry name" value="USP8_dimer"/>
    <property type="match status" value="1"/>
</dbReference>
<sequence length="235" mass="26277">MGSTSSERINRSASAQKLDVDHRISLGVYLRMADDFLKQADKHRQEKNVVDLYISLLRFSSLVSETIPYHRDYRGSDEPEKVSLKKKLLNALNELEELKPAVEEMLNEKRNARQNPAWSCNLQPVGAPTSSIRINIVNSDSFPEKRTIFSPLSRPKQECEYGSPFGLPCNQKVIKKGESSSTSCIICLDAPVEGAFIPCGHMAGCMSCLNEVKAKKWGCPVCRAKIDQVIKLYAV</sequence>
<dbReference type="Pfam" id="PF13920">
    <property type="entry name" value="zf-C3HC4_3"/>
    <property type="match status" value="1"/>
</dbReference>
<feature type="coiled-coil region" evidence="2">
    <location>
        <begin position="85"/>
        <end position="115"/>
    </location>
</feature>
<evidence type="ECO:0000259" key="3">
    <source>
        <dbReference type="PROSITE" id="PS50089"/>
    </source>
</evidence>
<comment type="caution">
    <text evidence="4">The sequence shown here is derived from an EMBL/GenBank/DDBJ whole genome shotgun (WGS) entry which is preliminary data.</text>
</comment>
<dbReference type="Gene3D" id="1.20.58.80">
    <property type="entry name" value="Phosphotransferase system, lactose/cellobiose-type IIA subunit"/>
    <property type="match status" value="1"/>
</dbReference>
<dbReference type="CDD" id="cd23129">
    <property type="entry name" value="RING-HC_XBAT35-like"/>
    <property type="match status" value="1"/>
</dbReference>
<dbReference type="SUPFAM" id="SSF57850">
    <property type="entry name" value="RING/U-box"/>
    <property type="match status" value="1"/>
</dbReference>